<dbReference type="PANTHER" id="PTHR41913:SF1">
    <property type="entry name" value="DUF1684 DOMAIN-CONTAINING PROTEIN"/>
    <property type="match status" value="1"/>
</dbReference>
<dbReference type="RefSeq" id="WP_144331392.1">
    <property type="nucleotide sequence ID" value="NZ_VLPL01000001.1"/>
</dbReference>
<sequence>MKKILLILSTFCAIGASFCQDTYSDSLTRERKKFENRFLLQILNQEELEKHPEICFFPVDTSFIIEADFVKEVGPAFVMPMTKERTVYYRKMGTLSFKINDTLCTLNVYQNLDLAGKKKYKNYYFVPFKDATTGSSTYGAGKYLDCYFSKEAKKVKLDFNTSYHPFCAYSDRYSCPIVPAENRIPVAITAGECYFSHD</sequence>
<reference evidence="1 2" key="1">
    <citation type="submission" date="2019-07" db="EMBL/GenBank/DDBJ databases">
        <authorList>
            <person name="Huq M.A."/>
        </authorList>
    </citation>
    <scope>NUCLEOTIDE SEQUENCE [LARGE SCALE GENOMIC DNA]</scope>
    <source>
        <strain evidence="1 2">MAH-3</strain>
    </source>
</reference>
<gene>
    <name evidence="1" type="ORF">FO442_01645</name>
</gene>
<organism evidence="1 2">
    <name type="scientific">Fluviicola chungangensis</name>
    <dbReference type="NCBI Taxonomy" id="2597671"/>
    <lineage>
        <taxon>Bacteria</taxon>
        <taxon>Pseudomonadati</taxon>
        <taxon>Bacteroidota</taxon>
        <taxon>Flavobacteriia</taxon>
        <taxon>Flavobacteriales</taxon>
        <taxon>Crocinitomicaceae</taxon>
        <taxon>Fluviicola</taxon>
    </lineage>
</organism>
<evidence type="ECO:0000313" key="1">
    <source>
        <dbReference type="EMBL" id="TSJ47857.1"/>
    </source>
</evidence>
<comment type="caution">
    <text evidence="1">The sequence shown here is derived from an EMBL/GenBank/DDBJ whole genome shotgun (WGS) entry which is preliminary data.</text>
</comment>
<evidence type="ECO:0000313" key="2">
    <source>
        <dbReference type="Proteomes" id="UP000316008"/>
    </source>
</evidence>
<dbReference type="AlphaFoldDB" id="A0A556N6Q7"/>
<proteinExistence type="predicted"/>
<protein>
    <submittedName>
        <fullName evidence="1">DUF1684 domain-containing protein</fullName>
    </submittedName>
</protein>
<dbReference type="EMBL" id="VLPL01000001">
    <property type="protein sequence ID" value="TSJ47857.1"/>
    <property type="molecule type" value="Genomic_DNA"/>
</dbReference>
<keyword evidence="2" id="KW-1185">Reference proteome</keyword>
<dbReference type="Proteomes" id="UP000316008">
    <property type="component" value="Unassembled WGS sequence"/>
</dbReference>
<dbReference type="PANTHER" id="PTHR41913">
    <property type="entry name" value="DUF1684 DOMAIN-CONTAINING PROTEIN"/>
    <property type="match status" value="1"/>
</dbReference>
<dbReference type="OrthoDB" id="5493262at2"/>
<accession>A0A556N6Q7</accession>
<dbReference type="Pfam" id="PF07920">
    <property type="entry name" value="DUF1684"/>
    <property type="match status" value="1"/>
</dbReference>
<name>A0A556N6Q7_9FLAO</name>
<dbReference type="InterPro" id="IPR012467">
    <property type="entry name" value="DUF1684"/>
</dbReference>